<dbReference type="STRING" id="1048205.AB852_36600"/>
<organism evidence="2 3">
    <name type="scientific">Streptomyces uncialis</name>
    <dbReference type="NCBI Taxonomy" id="1048205"/>
    <lineage>
        <taxon>Bacteria</taxon>
        <taxon>Bacillati</taxon>
        <taxon>Actinomycetota</taxon>
        <taxon>Actinomycetes</taxon>
        <taxon>Kitasatosporales</taxon>
        <taxon>Streptomycetaceae</taxon>
        <taxon>Streptomyces</taxon>
    </lineage>
</organism>
<evidence type="ECO:0000313" key="2">
    <source>
        <dbReference type="EMBL" id="OKH88501.1"/>
    </source>
</evidence>
<dbReference type="Gene3D" id="3.40.50.620">
    <property type="entry name" value="HUPs"/>
    <property type="match status" value="1"/>
</dbReference>
<dbReference type="GO" id="GO:0004066">
    <property type="term" value="F:asparagine synthase (glutamine-hydrolyzing) activity"/>
    <property type="evidence" value="ECO:0007669"/>
    <property type="project" value="InterPro"/>
</dbReference>
<dbReference type="Pfam" id="PF00733">
    <property type="entry name" value="Asn_synthase"/>
    <property type="match status" value="1"/>
</dbReference>
<dbReference type="EMBL" id="LFBV01000014">
    <property type="protein sequence ID" value="OKH88501.1"/>
    <property type="molecule type" value="Genomic_DNA"/>
</dbReference>
<dbReference type="InterPro" id="IPR014729">
    <property type="entry name" value="Rossmann-like_a/b/a_fold"/>
</dbReference>
<dbReference type="InterPro" id="IPR001962">
    <property type="entry name" value="Asn_synthase"/>
</dbReference>
<protein>
    <submittedName>
        <fullName evidence="2">Asparagine synthase</fullName>
    </submittedName>
</protein>
<proteinExistence type="predicted"/>
<reference evidence="2 3" key="1">
    <citation type="submission" date="2015-06" db="EMBL/GenBank/DDBJ databases">
        <title>Cloning and characterization of the uncialamcin biosynthetic gene cluster.</title>
        <authorList>
            <person name="Yan X."/>
            <person name="Huang T."/>
            <person name="Ge H."/>
            <person name="Shen B."/>
        </authorList>
    </citation>
    <scope>NUCLEOTIDE SEQUENCE [LARGE SCALE GENOMIC DNA]</scope>
    <source>
        <strain evidence="2 3">DCA2648</strain>
    </source>
</reference>
<dbReference type="SUPFAM" id="SSF52402">
    <property type="entry name" value="Adenine nucleotide alpha hydrolases-like"/>
    <property type="match status" value="1"/>
</dbReference>
<dbReference type="GO" id="GO:0006529">
    <property type="term" value="P:asparagine biosynthetic process"/>
    <property type="evidence" value="ECO:0007669"/>
    <property type="project" value="InterPro"/>
</dbReference>
<accession>A0A1Q4USC5</accession>
<evidence type="ECO:0000313" key="3">
    <source>
        <dbReference type="Proteomes" id="UP000186455"/>
    </source>
</evidence>
<dbReference type="Proteomes" id="UP000186455">
    <property type="component" value="Unassembled WGS sequence"/>
</dbReference>
<dbReference type="AlphaFoldDB" id="A0A1Q4USC5"/>
<feature type="domain" description="Asparagine synthetase" evidence="1">
    <location>
        <begin position="190"/>
        <end position="323"/>
    </location>
</feature>
<gene>
    <name evidence="2" type="ORF">AB852_36600</name>
</gene>
<keyword evidence="3" id="KW-1185">Reference proteome</keyword>
<evidence type="ECO:0000259" key="1">
    <source>
        <dbReference type="Pfam" id="PF00733"/>
    </source>
</evidence>
<comment type="caution">
    <text evidence="2">The sequence shown here is derived from an EMBL/GenBank/DDBJ whole genome shotgun (WGS) entry which is preliminary data.</text>
</comment>
<sequence length="509" mass="55964">MLTLRLTPYADGTWRWHRDRYLTGDRRSEIVPVAHSMTEQLAVTDGRRTLLVVRDVSAAEYERARGLAEEWPTDYVLVESVPDEPVQVVAGACRSTPLYLASDADTLHGSWDMGDLRRYAGALNAREATRLLLYRPRYSHDTLFTGIHRLTERSTAYFGGHLFLRYPAPALHSRPRELAPGADVEAAFVQALDDALDLRPLDPDRCHFHLTGGFDSATVATRAAQRFPGRLGTSALLIGGPGRPQQIRRRSEMRSAVVFGRCDELVDALRYLPLHPECLRVQGEPISPYEDPLHFPFVTLAQRITGSGAHAVFTGIGGDEMVALTQEEYPHRASGSLKDAESLPWLGPRVGRLAPYGDEGIAPAAAVNSMTLLSLESAAPVILRAGLWPVHPFADTGMVTLGEALPMDWRELKQLQRRRLASLGMSSAVTHPPERESFAEVVEEALISHGADLLVGMLASGSPLLDSGLIDPGGLRDGVRELRHGAYDEMRHSQLIEVVHLHLAATAYL</sequence>
<name>A0A1Q4USC5_9ACTN</name>
<dbReference type="RefSeq" id="WP_073796048.1">
    <property type="nucleotide sequence ID" value="NZ_LFBV01000014.1"/>
</dbReference>